<keyword evidence="3 6" id="KW-0808">Transferase</keyword>
<gene>
    <name evidence="8" type="primary">fabD</name>
    <name evidence="8" type="ORF">VVD49_21205</name>
</gene>
<sequence>MKKFAAVFPGQGSQSVGMMAPYGDQPVLRETFAEASEALKQDLWQMLADGPAETINQTVNTQPIMLTAGVAVWRAWLAEGGAAPAVVAGHSLGEYSALVAAGALQFADAVQLVRFRAQAMQEAVPAGVGAMAAVLGLEPDAIEAACSEAAQGQVVSAANLNSSGQIVIAGHTAAVERAMAACTARGAKRAVLLPVSAPFHCALMAPAAERLRERLASVAIAVPEIPVVNNVDVATPSDPDAIRDALVRQAFSPVRWIETIRHMHADGIEAVYEFGPGKVLAGLVKRIESSLTIEAITDSGKLQALAQA</sequence>
<feature type="domain" description="Malonyl-CoA:ACP transacylase (MAT)" evidence="7">
    <location>
        <begin position="7"/>
        <end position="307"/>
    </location>
</feature>
<comment type="similarity">
    <text evidence="6">Belongs to the fabD family.</text>
</comment>
<dbReference type="PANTHER" id="PTHR42681:SF1">
    <property type="entry name" value="MALONYL-COA-ACYL CARRIER PROTEIN TRANSACYLASE, MITOCHONDRIAL"/>
    <property type="match status" value="1"/>
</dbReference>
<evidence type="ECO:0000256" key="3">
    <source>
        <dbReference type="ARBA" id="ARBA00022679"/>
    </source>
</evidence>
<dbReference type="PIRSF" id="PIRSF000446">
    <property type="entry name" value="Mct"/>
    <property type="match status" value="1"/>
</dbReference>
<comment type="catalytic activity">
    <reaction evidence="5 6">
        <text>holo-[ACP] + malonyl-CoA = malonyl-[ACP] + CoA</text>
        <dbReference type="Rhea" id="RHEA:41792"/>
        <dbReference type="Rhea" id="RHEA-COMP:9623"/>
        <dbReference type="Rhea" id="RHEA-COMP:9685"/>
        <dbReference type="ChEBI" id="CHEBI:57287"/>
        <dbReference type="ChEBI" id="CHEBI:57384"/>
        <dbReference type="ChEBI" id="CHEBI:64479"/>
        <dbReference type="ChEBI" id="CHEBI:78449"/>
        <dbReference type="EC" id="2.3.1.39"/>
    </reaction>
</comment>
<protein>
    <recommendedName>
        <fullName evidence="2 6">Malonyl CoA-acyl carrier protein transacylase</fullName>
        <ecNumber evidence="1 6">2.3.1.39</ecNumber>
    </recommendedName>
</protein>
<dbReference type="GO" id="GO:0004314">
    <property type="term" value="F:[acyl-carrier-protein] S-malonyltransferase activity"/>
    <property type="evidence" value="ECO:0007669"/>
    <property type="project" value="UniProtKB-EC"/>
</dbReference>
<evidence type="ECO:0000313" key="9">
    <source>
        <dbReference type="Proteomes" id="UP001331561"/>
    </source>
</evidence>
<dbReference type="SMART" id="SM00827">
    <property type="entry name" value="PKS_AT"/>
    <property type="match status" value="1"/>
</dbReference>
<dbReference type="EMBL" id="JAYXHS010000005">
    <property type="protein sequence ID" value="MEC5388264.1"/>
    <property type="molecule type" value="Genomic_DNA"/>
</dbReference>
<proteinExistence type="inferred from homology"/>
<evidence type="ECO:0000259" key="7">
    <source>
        <dbReference type="SMART" id="SM00827"/>
    </source>
</evidence>
<evidence type="ECO:0000256" key="1">
    <source>
        <dbReference type="ARBA" id="ARBA00013258"/>
    </source>
</evidence>
<reference evidence="8 9" key="1">
    <citation type="submission" date="2024-01" db="EMBL/GenBank/DDBJ databases">
        <title>Uliginosibacterium soil sp. nov.</title>
        <authorList>
            <person name="Lv Y."/>
        </authorList>
    </citation>
    <scope>NUCLEOTIDE SEQUENCE [LARGE SCALE GENOMIC DNA]</scope>
    <source>
        <strain evidence="8 9">H3</strain>
    </source>
</reference>
<evidence type="ECO:0000313" key="8">
    <source>
        <dbReference type="EMBL" id="MEC5388264.1"/>
    </source>
</evidence>
<dbReference type="PANTHER" id="PTHR42681">
    <property type="entry name" value="MALONYL-COA-ACYL CARRIER PROTEIN TRANSACYLASE, MITOCHONDRIAL"/>
    <property type="match status" value="1"/>
</dbReference>
<dbReference type="NCBIfam" id="TIGR00128">
    <property type="entry name" value="fabD"/>
    <property type="match status" value="1"/>
</dbReference>
<dbReference type="InterPro" id="IPR004410">
    <property type="entry name" value="Malonyl_CoA-ACP_transAc_FabD"/>
</dbReference>
<keyword evidence="4 6" id="KW-0012">Acyltransferase</keyword>
<name>A0ABU6K9G0_9RHOO</name>
<accession>A0ABU6K9G0</accession>
<dbReference type="SUPFAM" id="SSF55048">
    <property type="entry name" value="Probable ACP-binding domain of malonyl-CoA ACP transacylase"/>
    <property type="match status" value="1"/>
</dbReference>
<dbReference type="InterPro" id="IPR014043">
    <property type="entry name" value="Acyl_transferase_dom"/>
</dbReference>
<comment type="caution">
    <text evidence="8">The sequence shown here is derived from an EMBL/GenBank/DDBJ whole genome shotgun (WGS) entry which is preliminary data.</text>
</comment>
<dbReference type="InterPro" id="IPR016036">
    <property type="entry name" value="Malonyl_transacylase_ACP-bd"/>
</dbReference>
<dbReference type="Gene3D" id="3.40.366.10">
    <property type="entry name" value="Malonyl-Coenzyme A Acyl Carrier Protein, domain 2"/>
    <property type="match status" value="1"/>
</dbReference>
<keyword evidence="9" id="KW-1185">Reference proteome</keyword>
<dbReference type="InterPro" id="IPR024925">
    <property type="entry name" value="Malonyl_CoA-ACP_transAc"/>
</dbReference>
<dbReference type="Proteomes" id="UP001331561">
    <property type="component" value="Unassembled WGS sequence"/>
</dbReference>
<organism evidence="8 9">
    <name type="scientific">Uliginosibacterium silvisoli</name>
    <dbReference type="NCBI Taxonomy" id="3114758"/>
    <lineage>
        <taxon>Bacteria</taxon>
        <taxon>Pseudomonadati</taxon>
        <taxon>Pseudomonadota</taxon>
        <taxon>Betaproteobacteria</taxon>
        <taxon>Rhodocyclales</taxon>
        <taxon>Zoogloeaceae</taxon>
        <taxon>Uliginosibacterium</taxon>
    </lineage>
</organism>
<dbReference type="RefSeq" id="WP_327601236.1">
    <property type="nucleotide sequence ID" value="NZ_JAYXHS010000005.1"/>
</dbReference>
<dbReference type="Gene3D" id="3.30.70.250">
    <property type="entry name" value="Malonyl-CoA ACP transacylase, ACP-binding"/>
    <property type="match status" value="1"/>
</dbReference>
<evidence type="ECO:0000256" key="2">
    <source>
        <dbReference type="ARBA" id="ARBA00018953"/>
    </source>
</evidence>
<evidence type="ECO:0000256" key="4">
    <source>
        <dbReference type="ARBA" id="ARBA00023315"/>
    </source>
</evidence>
<dbReference type="InterPro" id="IPR050858">
    <property type="entry name" value="Mal-CoA-ACP_Trans/PKS_FabD"/>
</dbReference>
<dbReference type="SUPFAM" id="SSF52151">
    <property type="entry name" value="FabD/lysophospholipase-like"/>
    <property type="match status" value="1"/>
</dbReference>
<dbReference type="InterPro" id="IPR016035">
    <property type="entry name" value="Acyl_Trfase/lysoPLipase"/>
</dbReference>
<dbReference type="EC" id="2.3.1.39" evidence="1 6"/>
<dbReference type="Pfam" id="PF00698">
    <property type="entry name" value="Acyl_transf_1"/>
    <property type="match status" value="1"/>
</dbReference>
<dbReference type="InterPro" id="IPR001227">
    <property type="entry name" value="Ac_transferase_dom_sf"/>
</dbReference>
<evidence type="ECO:0000256" key="5">
    <source>
        <dbReference type="ARBA" id="ARBA00048462"/>
    </source>
</evidence>
<evidence type="ECO:0000256" key="6">
    <source>
        <dbReference type="PIRNR" id="PIRNR000446"/>
    </source>
</evidence>